<proteinExistence type="inferred from homology"/>
<comment type="subcellular location">
    <subcellularLocation>
        <location evidence="1">Secreted</location>
    </subcellularLocation>
</comment>
<feature type="signal peptide" evidence="9">
    <location>
        <begin position="1"/>
        <end position="26"/>
    </location>
</feature>
<evidence type="ECO:0000313" key="11">
    <source>
        <dbReference type="EMBL" id="MFB9523371.1"/>
    </source>
</evidence>
<comment type="caution">
    <text evidence="11">The sequence shown here is derived from an EMBL/GenBank/DDBJ whole genome shotgun (WGS) entry which is preliminary data.</text>
</comment>
<dbReference type="EMBL" id="JBHMCR010000017">
    <property type="protein sequence ID" value="MFB9523371.1"/>
    <property type="molecule type" value="Genomic_DNA"/>
</dbReference>
<evidence type="ECO:0000256" key="8">
    <source>
        <dbReference type="RuleBase" id="RU003471"/>
    </source>
</evidence>
<dbReference type="SUPFAM" id="SSF55399">
    <property type="entry name" value="Subtilisin inhibitor"/>
    <property type="match status" value="1"/>
</dbReference>
<keyword evidence="6 8" id="KW-0722">Serine protease inhibitor</keyword>
<keyword evidence="4" id="KW-0964">Secreted</keyword>
<evidence type="ECO:0000256" key="3">
    <source>
        <dbReference type="ARBA" id="ARBA00011738"/>
    </source>
</evidence>
<dbReference type="InterPro" id="IPR036819">
    <property type="entry name" value="Subtilisin_inhibitor-like_sf"/>
</dbReference>
<dbReference type="PROSITE" id="PS00999">
    <property type="entry name" value="SSI"/>
    <property type="match status" value="1"/>
</dbReference>
<keyword evidence="9" id="KW-0732">Signal</keyword>
<sequence>MRILAGMALASAVALTGLTFTPAAQAADRSGAPHPSTVSPYAPTALVLSVHRGNAEHDTAVQRAVTLSCLPVAGTHPAPRAACAELNAVQGDFAALSAPAPGRACTKQWDPVTVTVEGVLRGARVHHVETFGNTCLKDAAESAFYSF</sequence>
<evidence type="ECO:0000256" key="9">
    <source>
        <dbReference type="SAM" id="SignalP"/>
    </source>
</evidence>
<evidence type="ECO:0000256" key="5">
    <source>
        <dbReference type="ARBA" id="ARBA00022690"/>
    </source>
</evidence>
<keyword evidence="5 8" id="KW-0646">Protease inhibitor</keyword>
<keyword evidence="12" id="KW-1185">Reference proteome</keyword>
<accession>A0ABV5PJM6</accession>
<dbReference type="InterPro" id="IPR000691">
    <property type="entry name" value="Prot_inh_I16_SSI"/>
</dbReference>
<evidence type="ECO:0000313" key="12">
    <source>
        <dbReference type="Proteomes" id="UP001589718"/>
    </source>
</evidence>
<evidence type="ECO:0000256" key="7">
    <source>
        <dbReference type="ARBA" id="ARBA00023157"/>
    </source>
</evidence>
<evidence type="ECO:0000256" key="1">
    <source>
        <dbReference type="ARBA" id="ARBA00004613"/>
    </source>
</evidence>
<dbReference type="Gene3D" id="3.30.350.10">
    <property type="entry name" value="Subtilisin inhibitor-like"/>
    <property type="match status" value="1"/>
</dbReference>
<reference evidence="11 12" key="1">
    <citation type="submission" date="2024-09" db="EMBL/GenBank/DDBJ databases">
        <authorList>
            <person name="Sun Q."/>
            <person name="Mori K."/>
        </authorList>
    </citation>
    <scope>NUCLEOTIDE SEQUENCE [LARGE SCALE GENOMIC DNA]</scope>
    <source>
        <strain evidence="11 12">JCM 4362</strain>
    </source>
</reference>
<comment type="similarity">
    <text evidence="2 8">Belongs to the protease inhibitor I16 (SSI) family.</text>
</comment>
<name>A0ABV5PJM6_STRCM</name>
<organism evidence="11 12">
    <name type="scientific">Streptomyces cremeus</name>
    <dbReference type="NCBI Taxonomy" id="66881"/>
    <lineage>
        <taxon>Bacteria</taxon>
        <taxon>Bacillati</taxon>
        <taxon>Actinomycetota</taxon>
        <taxon>Actinomycetes</taxon>
        <taxon>Kitasatosporales</taxon>
        <taxon>Streptomycetaceae</taxon>
        <taxon>Streptomyces</taxon>
    </lineage>
</organism>
<dbReference type="Proteomes" id="UP001589718">
    <property type="component" value="Unassembled WGS sequence"/>
</dbReference>
<feature type="domain" description="Subtilisin inhibitor" evidence="10">
    <location>
        <begin position="42"/>
        <end position="133"/>
    </location>
</feature>
<dbReference type="PRINTS" id="PR00294">
    <property type="entry name" value="SSBTLNINHBTR"/>
</dbReference>
<evidence type="ECO:0000256" key="2">
    <source>
        <dbReference type="ARBA" id="ARBA00010472"/>
    </source>
</evidence>
<dbReference type="RefSeq" id="WP_345226178.1">
    <property type="nucleotide sequence ID" value="NZ_BAAAXE010000013.1"/>
</dbReference>
<keyword evidence="7" id="KW-1015">Disulfide bond</keyword>
<feature type="chain" id="PRO_5046240428" evidence="9">
    <location>
        <begin position="27"/>
        <end position="147"/>
    </location>
</feature>
<dbReference type="InterPro" id="IPR023549">
    <property type="entry name" value="Subtilisin_inhibitor"/>
</dbReference>
<protein>
    <submittedName>
        <fullName evidence="11">SSI family serine proteinase inhibitor</fullName>
    </submittedName>
</protein>
<comment type="subunit">
    <text evidence="3">Homodimer.</text>
</comment>
<dbReference type="Pfam" id="PF00720">
    <property type="entry name" value="SSI"/>
    <property type="match status" value="1"/>
</dbReference>
<evidence type="ECO:0000256" key="4">
    <source>
        <dbReference type="ARBA" id="ARBA00022525"/>
    </source>
</evidence>
<dbReference type="InterPro" id="IPR020054">
    <property type="entry name" value="Prot_inh_SSI_I16_CS"/>
</dbReference>
<evidence type="ECO:0000256" key="6">
    <source>
        <dbReference type="ARBA" id="ARBA00022900"/>
    </source>
</evidence>
<evidence type="ECO:0000259" key="10">
    <source>
        <dbReference type="Pfam" id="PF00720"/>
    </source>
</evidence>
<gene>
    <name evidence="11" type="ORF">ACFFTU_25840</name>
</gene>